<dbReference type="EMBL" id="DVNM01000035">
    <property type="protein sequence ID" value="HIU69576.1"/>
    <property type="molecule type" value="Genomic_DNA"/>
</dbReference>
<keyword evidence="2" id="KW-0238">DNA-binding</keyword>
<reference evidence="5" key="1">
    <citation type="submission" date="2020-10" db="EMBL/GenBank/DDBJ databases">
        <authorList>
            <person name="Gilroy R."/>
        </authorList>
    </citation>
    <scope>NUCLEOTIDE SEQUENCE</scope>
    <source>
        <strain evidence="5">CHK176-6737</strain>
    </source>
</reference>
<dbReference type="PROSITE" id="PS51898">
    <property type="entry name" value="TYR_RECOMBINASE"/>
    <property type="match status" value="1"/>
</dbReference>
<evidence type="ECO:0000313" key="6">
    <source>
        <dbReference type="Proteomes" id="UP000824125"/>
    </source>
</evidence>
<evidence type="ECO:0000313" key="5">
    <source>
        <dbReference type="EMBL" id="HIU69576.1"/>
    </source>
</evidence>
<dbReference type="Gene3D" id="1.10.150.130">
    <property type="match status" value="1"/>
</dbReference>
<comment type="caution">
    <text evidence="5">The sequence shown here is derived from an EMBL/GenBank/DDBJ whole genome shotgun (WGS) entry which is preliminary data.</text>
</comment>
<dbReference type="Gene3D" id="1.10.443.10">
    <property type="entry name" value="Intergrase catalytic core"/>
    <property type="match status" value="1"/>
</dbReference>
<reference evidence="5" key="2">
    <citation type="journal article" date="2021" name="PeerJ">
        <title>Extensive microbial diversity within the chicken gut microbiome revealed by metagenomics and culture.</title>
        <authorList>
            <person name="Gilroy R."/>
            <person name="Ravi A."/>
            <person name="Getino M."/>
            <person name="Pursley I."/>
            <person name="Horton D.L."/>
            <person name="Alikhan N.F."/>
            <person name="Baker D."/>
            <person name="Gharbi K."/>
            <person name="Hall N."/>
            <person name="Watson M."/>
            <person name="Adriaenssens E.M."/>
            <person name="Foster-Nyarko E."/>
            <person name="Jarju S."/>
            <person name="Secka A."/>
            <person name="Antonio M."/>
            <person name="Oren A."/>
            <person name="Chaudhuri R.R."/>
            <person name="La Ragione R."/>
            <person name="Hildebrand F."/>
            <person name="Pallen M.J."/>
        </authorList>
    </citation>
    <scope>NUCLEOTIDE SEQUENCE</scope>
    <source>
        <strain evidence="5">CHK176-6737</strain>
    </source>
</reference>
<dbReference type="InterPro" id="IPR002104">
    <property type="entry name" value="Integrase_catalytic"/>
</dbReference>
<dbReference type="InterPro" id="IPR011010">
    <property type="entry name" value="DNA_brk_join_enz"/>
</dbReference>
<evidence type="ECO:0000256" key="1">
    <source>
        <dbReference type="ARBA" id="ARBA00008857"/>
    </source>
</evidence>
<comment type="similarity">
    <text evidence="1">Belongs to the 'phage' integrase family.</text>
</comment>
<dbReference type="InterPro" id="IPR013762">
    <property type="entry name" value="Integrase-like_cat_sf"/>
</dbReference>
<gene>
    <name evidence="5" type="ORF">IAD23_06430</name>
</gene>
<evidence type="ECO:0000256" key="3">
    <source>
        <dbReference type="ARBA" id="ARBA00023172"/>
    </source>
</evidence>
<evidence type="ECO:0000256" key="2">
    <source>
        <dbReference type="ARBA" id="ARBA00023125"/>
    </source>
</evidence>
<feature type="domain" description="Tyr recombinase" evidence="4">
    <location>
        <begin position="73"/>
        <end position="273"/>
    </location>
</feature>
<dbReference type="CDD" id="cd01189">
    <property type="entry name" value="INT_ICEBs1_C_like"/>
    <property type="match status" value="1"/>
</dbReference>
<dbReference type="PANTHER" id="PTHR30349:SF64">
    <property type="entry name" value="PROPHAGE INTEGRASE INTD-RELATED"/>
    <property type="match status" value="1"/>
</dbReference>
<dbReference type="Pfam" id="PF13102">
    <property type="entry name" value="Phage_int_SAM_5"/>
    <property type="match status" value="1"/>
</dbReference>
<protein>
    <submittedName>
        <fullName evidence="5">Site-specific integrase</fullName>
    </submittedName>
</protein>
<dbReference type="InterPro" id="IPR025269">
    <property type="entry name" value="SAM-like_dom"/>
</dbReference>
<dbReference type="Proteomes" id="UP000824125">
    <property type="component" value="Unassembled WGS sequence"/>
</dbReference>
<keyword evidence="3" id="KW-0233">DNA recombination</keyword>
<dbReference type="PANTHER" id="PTHR30349">
    <property type="entry name" value="PHAGE INTEGRASE-RELATED"/>
    <property type="match status" value="1"/>
</dbReference>
<dbReference type="GO" id="GO:0006310">
    <property type="term" value="P:DNA recombination"/>
    <property type="evidence" value="ECO:0007669"/>
    <property type="project" value="UniProtKB-KW"/>
</dbReference>
<organism evidence="5 6">
    <name type="scientific">Candidatus Scybalenecus merdavium</name>
    <dbReference type="NCBI Taxonomy" id="2840939"/>
    <lineage>
        <taxon>Bacteria</taxon>
        <taxon>Bacillati</taxon>
        <taxon>Bacillota</taxon>
        <taxon>Clostridia</taxon>
        <taxon>Eubacteriales</taxon>
        <taxon>Oscillospiraceae</taxon>
        <taxon>Oscillospiraceae incertae sedis</taxon>
        <taxon>Candidatus Scybalenecus</taxon>
    </lineage>
</organism>
<dbReference type="GO" id="GO:0003677">
    <property type="term" value="F:DNA binding"/>
    <property type="evidence" value="ECO:0007669"/>
    <property type="project" value="UniProtKB-KW"/>
</dbReference>
<accession>A0A9D1SPG7</accession>
<dbReference type="GO" id="GO:0015074">
    <property type="term" value="P:DNA integration"/>
    <property type="evidence" value="ECO:0007669"/>
    <property type="project" value="InterPro"/>
</dbReference>
<dbReference type="InterPro" id="IPR010998">
    <property type="entry name" value="Integrase_recombinase_N"/>
</dbReference>
<dbReference type="InterPro" id="IPR050090">
    <property type="entry name" value="Tyrosine_recombinase_XerCD"/>
</dbReference>
<dbReference type="AlphaFoldDB" id="A0A9D1SPG7"/>
<sequence>MKHFKSINDIPIQKIDSTMLKQIMLSKIDYSQSTIRKIYLMMSQAFNEAIRRKIIVENPMADVKKPKSRQRTVKTRAFTMEEQKAFFNALQTDDSILYKDQMLISMFTGMRMGEINALSRNDINTRFNFINVDKTIAKGLHGESFLNDTPKTEKGNRQIPINSTVKPVIDKLLENYVPTDDGMLFHSKKGQLLSTNQVNMEFNRVLKKYNIKDETVKGKLTLHSLRHTYATRCIEGGMPVKVLQDLLGHTDISITLDTYSDVFDNFQTENIKKIDNYMSTAGFAMNA</sequence>
<dbReference type="SUPFAM" id="SSF56349">
    <property type="entry name" value="DNA breaking-rejoining enzymes"/>
    <property type="match status" value="1"/>
</dbReference>
<dbReference type="Pfam" id="PF00589">
    <property type="entry name" value="Phage_integrase"/>
    <property type="match status" value="1"/>
</dbReference>
<name>A0A9D1SPG7_9FIRM</name>
<evidence type="ECO:0000259" key="4">
    <source>
        <dbReference type="PROSITE" id="PS51898"/>
    </source>
</evidence>
<proteinExistence type="inferred from homology"/>